<gene>
    <name evidence="4" type="ORF">BO82DRAFT_437218</name>
</gene>
<name>A0A319D6U9_9EURO</name>
<sequence length="259" mass="28722">MALDELSKLGMRGVGPEYSTPILRVSDVAVLERALHPVYVLFAMNSPARVHQQRGKNWYGLLCVIPAKPEKTQQLKWAAPADETWKAKLLSYLGDWNSVMTKIIRYSTKLGVFPAARGTWPRSMVDGDRLVFLGDTGHPTGGALSAGSALAYEDAKSLYLTLGHAHRAFNGRWTPESIKLALESYDEMRIPHLKKIWEEIKVFDTSMEAVDKHAASDYVSRDIRWVTNNDVDADLASCIKAKELRGLNNASLEGGGSHL</sequence>
<proteinExistence type="predicted"/>
<evidence type="ECO:0000256" key="1">
    <source>
        <dbReference type="ARBA" id="ARBA00022630"/>
    </source>
</evidence>
<organism evidence="4 5">
    <name type="scientific">Aspergillus uvarum CBS 121591</name>
    <dbReference type="NCBI Taxonomy" id="1448315"/>
    <lineage>
        <taxon>Eukaryota</taxon>
        <taxon>Fungi</taxon>
        <taxon>Dikarya</taxon>
        <taxon>Ascomycota</taxon>
        <taxon>Pezizomycotina</taxon>
        <taxon>Eurotiomycetes</taxon>
        <taxon>Eurotiomycetidae</taxon>
        <taxon>Eurotiales</taxon>
        <taxon>Aspergillaceae</taxon>
        <taxon>Aspergillus</taxon>
        <taxon>Aspergillus subgen. Circumdati</taxon>
    </lineage>
</organism>
<keyword evidence="2" id="KW-0274">FAD</keyword>
<dbReference type="GO" id="GO:0016491">
    <property type="term" value="F:oxidoreductase activity"/>
    <property type="evidence" value="ECO:0007669"/>
    <property type="project" value="UniProtKB-KW"/>
</dbReference>
<dbReference type="InterPro" id="IPR051104">
    <property type="entry name" value="FAD_monoxygenase"/>
</dbReference>
<keyword evidence="5" id="KW-1185">Reference proteome</keyword>
<accession>A0A319D6U9</accession>
<evidence type="ECO:0008006" key="6">
    <source>
        <dbReference type="Google" id="ProtNLM"/>
    </source>
</evidence>
<evidence type="ECO:0000256" key="2">
    <source>
        <dbReference type="ARBA" id="ARBA00022827"/>
    </source>
</evidence>
<keyword evidence="1" id="KW-0285">Flavoprotein</keyword>
<dbReference type="InterPro" id="IPR036188">
    <property type="entry name" value="FAD/NAD-bd_sf"/>
</dbReference>
<evidence type="ECO:0000313" key="4">
    <source>
        <dbReference type="EMBL" id="PYH75702.1"/>
    </source>
</evidence>
<evidence type="ECO:0000256" key="3">
    <source>
        <dbReference type="ARBA" id="ARBA00023002"/>
    </source>
</evidence>
<dbReference type="VEuPathDB" id="FungiDB:BO82DRAFT_437218"/>
<keyword evidence="3" id="KW-0560">Oxidoreductase</keyword>
<dbReference type="GO" id="GO:0044550">
    <property type="term" value="P:secondary metabolite biosynthetic process"/>
    <property type="evidence" value="ECO:0007669"/>
    <property type="project" value="TreeGrafter"/>
</dbReference>
<dbReference type="Gene3D" id="3.50.50.60">
    <property type="entry name" value="FAD/NAD(P)-binding domain"/>
    <property type="match status" value="1"/>
</dbReference>
<protein>
    <recommendedName>
        <fullName evidence="6">FAD-binding domain-containing protein</fullName>
    </recommendedName>
</protein>
<dbReference type="GeneID" id="37143918"/>
<evidence type="ECO:0000313" key="5">
    <source>
        <dbReference type="Proteomes" id="UP000248340"/>
    </source>
</evidence>
<dbReference type="OrthoDB" id="417877at2759"/>
<dbReference type="EMBL" id="KZ821780">
    <property type="protein sequence ID" value="PYH75702.1"/>
    <property type="molecule type" value="Genomic_DNA"/>
</dbReference>
<dbReference type="Proteomes" id="UP000248340">
    <property type="component" value="Unassembled WGS sequence"/>
</dbReference>
<dbReference type="RefSeq" id="XP_025485902.1">
    <property type="nucleotide sequence ID" value="XM_025641176.1"/>
</dbReference>
<dbReference type="AlphaFoldDB" id="A0A319D6U9"/>
<dbReference type="PANTHER" id="PTHR46720:SF3">
    <property type="entry name" value="FAD-BINDING DOMAIN-CONTAINING PROTEIN-RELATED"/>
    <property type="match status" value="1"/>
</dbReference>
<dbReference type="PANTHER" id="PTHR46720">
    <property type="entry name" value="HYDROXYLASE, PUTATIVE (AFU_ORTHOLOGUE AFUA_3G01460)-RELATED"/>
    <property type="match status" value="1"/>
</dbReference>
<dbReference type="SUPFAM" id="SSF51905">
    <property type="entry name" value="FAD/NAD(P)-binding domain"/>
    <property type="match status" value="1"/>
</dbReference>
<reference evidence="4 5" key="1">
    <citation type="submission" date="2016-12" db="EMBL/GenBank/DDBJ databases">
        <title>The genomes of Aspergillus section Nigri reveals drivers in fungal speciation.</title>
        <authorList>
            <consortium name="DOE Joint Genome Institute"/>
            <person name="Vesth T.C."/>
            <person name="Nybo J."/>
            <person name="Theobald S."/>
            <person name="Brandl J."/>
            <person name="Frisvad J.C."/>
            <person name="Nielsen K.F."/>
            <person name="Lyhne E.K."/>
            <person name="Kogle M.E."/>
            <person name="Kuo A."/>
            <person name="Riley R."/>
            <person name="Clum A."/>
            <person name="Nolan M."/>
            <person name="Lipzen A."/>
            <person name="Salamov A."/>
            <person name="Henrissat B."/>
            <person name="Wiebenga A."/>
            <person name="De Vries R.P."/>
            <person name="Grigoriev I.V."/>
            <person name="Mortensen U.H."/>
            <person name="Andersen M.R."/>
            <person name="Baker S.E."/>
        </authorList>
    </citation>
    <scope>NUCLEOTIDE SEQUENCE [LARGE SCALE GENOMIC DNA]</scope>
    <source>
        <strain evidence="4 5">CBS 121591</strain>
    </source>
</reference>